<evidence type="ECO:0000313" key="6">
    <source>
        <dbReference type="EMBL" id="GGI76165.1"/>
    </source>
</evidence>
<keyword evidence="4" id="KW-0862">Zinc</keyword>
<proteinExistence type="predicted"/>
<dbReference type="InterPro" id="IPR036866">
    <property type="entry name" value="RibonucZ/Hydroxyglut_hydro"/>
</dbReference>
<feature type="domain" description="Metallo-beta-lactamase" evidence="5">
    <location>
        <begin position="12"/>
        <end position="192"/>
    </location>
</feature>
<evidence type="ECO:0000313" key="7">
    <source>
        <dbReference type="Proteomes" id="UP000613743"/>
    </source>
</evidence>
<organism evidence="6 7">
    <name type="scientific">Shewanella gelidii</name>
    <dbReference type="NCBI Taxonomy" id="1642821"/>
    <lineage>
        <taxon>Bacteria</taxon>
        <taxon>Pseudomonadati</taxon>
        <taxon>Pseudomonadota</taxon>
        <taxon>Gammaproteobacteria</taxon>
        <taxon>Alteromonadales</taxon>
        <taxon>Shewanellaceae</taxon>
        <taxon>Shewanella</taxon>
    </lineage>
</organism>
<dbReference type="PANTHER" id="PTHR46233">
    <property type="entry name" value="HYDROXYACYLGLUTATHIONE HYDROLASE GLOC"/>
    <property type="match status" value="1"/>
</dbReference>
<dbReference type="InterPro" id="IPR001279">
    <property type="entry name" value="Metallo-B-lactamas"/>
</dbReference>
<keyword evidence="3" id="KW-0378">Hydrolase</keyword>
<keyword evidence="7" id="KW-1185">Reference proteome</keyword>
<accession>A0A917JMY4</accession>
<evidence type="ECO:0000256" key="1">
    <source>
        <dbReference type="ARBA" id="ARBA00001947"/>
    </source>
</evidence>
<dbReference type="InterPro" id="IPR051453">
    <property type="entry name" value="MBL_Glyoxalase_II"/>
</dbReference>
<dbReference type="SUPFAM" id="SSF56281">
    <property type="entry name" value="Metallo-hydrolase/oxidoreductase"/>
    <property type="match status" value="1"/>
</dbReference>
<dbReference type="Gene3D" id="3.60.15.10">
    <property type="entry name" value="Ribonuclease Z/Hydroxyacylglutathione hydrolase-like"/>
    <property type="match status" value="1"/>
</dbReference>
<evidence type="ECO:0000256" key="2">
    <source>
        <dbReference type="ARBA" id="ARBA00022723"/>
    </source>
</evidence>
<dbReference type="PANTHER" id="PTHR46233:SF3">
    <property type="entry name" value="HYDROXYACYLGLUTATHIONE HYDROLASE GLOC"/>
    <property type="match status" value="1"/>
</dbReference>
<name>A0A917JMY4_9GAMM</name>
<dbReference type="CDD" id="cd07737">
    <property type="entry name" value="YcbL-like_MBL-fold"/>
    <property type="match status" value="1"/>
</dbReference>
<dbReference type="EMBL" id="BMPZ01000002">
    <property type="protein sequence ID" value="GGI76165.1"/>
    <property type="molecule type" value="Genomic_DNA"/>
</dbReference>
<dbReference type="AlphaFoldDB" id="A0A917JMY4"/>
<sequence length="214" mass="23637">MKYQIVPVTPFQQNCSVLWCEETNKAAVVDPGGDIDRILNVIKKEGLTLEKILLTHGHIDHVGAADTLAKSSGLPIIGPHKADQFWLDNLSGQSKNFGFLPVEPFTPTQYLEAGDKVTVGEQTLQVLHCPGHTPGHVVFYSDKDKRVWVGDVLFRGSIGRTDFPQSNHQDLIQSITKVLWPLGNDVEFVPGHGPVSTFGIERQSNPFVADQLFE</sequence>
<dbReference type="Proteomes" id="UP000613743">
    <property type="component" value="Unassembled WGS sequence"/>
</dbReference>
<evidence type="ECO:0000259" key="5">
    <source>
        <dbReference type="SMART" id="SM00849"/>
    </source>
</evidence>
<comment type="caution">
    <text evidence="6">The sequence shown here is derived from an EMBL/GenBank/DDBJ whole genome shotgun (WGS) entry which is preliminary data.</text>
</comment>
<comment type="cofactor">
    <cofactor evidence="1">
        <name>Zn(2+)</name>
        <dbReference type="ChEBI" id="CHEBI:29105"/>
    </cofactor>
</comment>
<evidence type="ECO:0000256" key="3">
    <source>
        <dbReference type="ARBA" id="ARBA00022801"/>
    </source>
</evidence>
<dbReference type="SMART" id="SM00849">
    <property type="entry name" value="Lactamase_B"/>
    <property type="match status" value="1"/>
</dbReference>
<dbReference type="RefSeq" id="WP_188918831.1">
    <property type="nucleotide sequence ID" value="NZ_BMPZ01000002.1"/>
</dbReference>
<evidence type="ECO:0000256" key="4">
    <source>
        <dbReference type="ARBA" id="ARBA00022833"/>
    </source>
</evidence>
<reference evidence="6" key="1">
    <citation type="journal article" date="2014" name="Int. J. Syst. Evol. Microbiol.">
        <title>Complete genome sequence of Corynebacterium casei LMG S-19264T (=DSM 44701T), isolated from a smear-ripened cheese.</title>
        <authorList>
            <consortium name="US DOE Joint Genome Institute (JGI-PGF)"/>
            <person name="Walter F."/>
            <person name="Albersmeier A."/>
            <person name="Kalinowski J."/>
            <person name="Ruckert C."/>
        </authorList>
    </citation>
    <scope>NUCLEOTIDE SEQUENCE</scope>
    <source>
        <strain evidence="6">JCM 30804</strain>
    </source>
</reference>
<gene>
    <name evidence="6" type="ORF">GCM10009332_11930</name>
</gene>
<reference evidence="6" key="2">
    <citation type="submission" date="2020-09" db="EMBL/GenBank/DDBJ databases">
        <authorList>
            <person name="Sun Q."/>
            <person name="Ohkuma M."/>
        </authorList>
    </citation>
    <scope>NUCLEOTIDE SEQUENCE</scope>
    <source>
        <strain evidence="6">JCM 30804</strain>
    </source>
</reference>
<dbReference type="Pfam" id="PF00753">
    <property type="entry name" value="Lactamase_B"/>
    <property type="match status" value="1"/>
</dbReference>
<keyword evidence="2" id="KW-0479">Metal-binding</keyword>
<dbReference type="GO" id="GO:0046872">
    <property type="term" value="F:metal ion binding"/>
    <property type="evidence" value="ECO:0007669"/>
    <property type="project" value="UniProtKB-KW"/>
</dbReference>
<protein>
    <submittedName>
        <fullName evidence="6">MBL fold metallo-hydrolase</fullName>
    </submittedName>
</protein>
<dbReference type="GO" id="GO:0016787">
    <property type="term" value="F:hydrolase activity"/>
    <property type="evidence" value="ECO:0007669"/>
    <property type="project" value="UniProtKB-KW"/>
</dbReference>